<dbReference type="eggNOG" id="COG1309">
    <property type="taxonomic scope" value="Bacteria"/>
</dbReference>
<sequence length="214" mass="22400">MCYSLHMRAVADLTGAALIRESAMRLTADRGWAAVSIRDIAADAGVSSSLVVHHFGTKARLREAVDARVTEVLADLLGRMGDSDALSGEYMSIAAAFHDQVGADGVLLSYLRRLLIDGGPAATALFGSLYDMTLASLAGLESAGVVRPTADPPARAAFLLVNDLAVVLLRGEVSRVLGVDPLSRAGLQRWGNTVMEIYRGGAFTIADDAGRGTG</sequence>
<dbReference type="Pfam" id="PF17933">
    <property type="entry name" value="TetR_C_25"/>
    <property type="match status" value="1"/>
</dbReference>
<evidence type="ECO:0000256" key="1">
    <source>
        <dbReference type="ARBA" id="ARBA00023015"/>
    </source>
</evidence>
<evidence type="ECO:0000256" key="3">
    <source>
        <dbReference type="ARBA" id="ARBA00023163"/>
    </source>
</evidence>
<organism evidence="6 7">
    <name type="scientific">Nakamurella multipartita (strain ATCC 700099 / DSM 44233 / CIP 104796 / JCM 9543 / NBRC 105858 / Y-104)</name>
    <name type="common">Microsphaera multipartita</name>
    <dbReference type="NCBI Taxonomy" id="479431"/>
    <lineage>
        <taxon>Bacteria</taxon>
        <taxon>Bacillati</taxon>
        <taxon>Actinomycetota</taxon>
        <taxon>Actinomycetes</taxon>
        <taxon>Nakamurellales</taxon>
        <taxon>Nakamurellaceae</taxon>
        <taxon>Nakamurella</taxon>
    </lineage>
</organism>
<dbReference type="GO" id="GO:0000976">
    <property type="term" value="F:transcription cis-regulatory region binding"/>
    <property type="evidence" value="ECO:0007669"/>
    <property type="project" value="TreeGrafter"/>
</dbReference>
<feature type="domain" description="HTH tetR-type" evidence="5">
    <location>
        <begin position="13"/>
        <end position="73"/>
    </location>
</feature>
<keyword evidence="3" id="KW-0804">Transcription</keyword>
<dbReference type="EMBL" id="CP001737">
    <property type="protein sequence ID" value="ACV78968.1"/>
    <property type="molecule type" value="Genomic_DNA"/>
</dbReference>
<keyword evidence="2 4" id="KW-0238">DNA-binding</keyword>
<dbReference type="PANTHER" id="PTHR30055:SF234">
    <property type="entry name" value="HTH-TYPE TRANSCRIPTIONAL REGULATOR BETI"/>
    <property type="match status" value="1"/>
</dbReference>
<dbReference type="KEGG" id="nml:Namu_2617"/>
<dbReference type="InterPro" id="IPR041484">
    <property type="entry name" value="TetR_C_25"/>
</dbReference>
<gene>
    <name evidence="6" type="ordered locus">Namu_2617</name>
</gene>
<evidence type="ECO:0000256" key="4">
    <source>
        <dbReference type="PROSITE-ProRule" id="PRU00335"/>
    </source>
</evidence>
<dbReference type="AlphaFoldDB" id="C8X7L5"/>
<keyword evidence="1" id="KW-0805">Transcription regulation</keyword>
<protein>
    <submittedName>
        <fullName evidence="6">Transcriptional regulator, TetR family</fullName>
    </submittedName>
</protein>
<reference evidence="6 7" key="2">
    <citation type="journal article" date="2010" name="Stand. Genomic Sci.">
        <title>Complete genome sequence of Nakamurella multipartita type strain (Y-104).</title>
        <authorList>
            <person name="Tice H."/>
            <person name="Mayilraj S."/>
            <person name="Sims D."/>
            <person name="Lapidus A."/>
            <person name="Nolan M."/>
            <person name="Lucas S."/>
            <person name="Glavina Del Rio T."/>
            <person name="Copeland A."/>
            <person name="Cheng J.F."/>
            <person name="Meincke L."/>
            <person name="Bruce D."/>
            <person name="Goodwin L."/>
            <person name="Pitluck S."/>
            <person name="Ivanova N."/>
            <person name="Mavromatis K."/>
            <person name="Ovchinnikova G."/>
            <person name="Pati A."/>
            <person name="Chen A."/>
            <person name="Palaniappan K."/>
            <person name="Land M."/>
            <person name="Hauser L."/>
            <person name="Chang Y.J."/>
            <person name="Jeffries C.D."/>
            <person name="Detter J.C."/>
            <person name="Brettin T."/>
            <person name="Rohde M."/>
            <person name="Goker M."/>
            <person name="Bristow J."/>
            <person name="Eisen J.A."/>
            <person name="Markowitz V."/>
            <person name="Hugenholtz P."/>
            <person name="Kyrpides N.C."/>
            <person name="Klenk H.P."/>
            <person name="Chen F."/>
        </authorList>
    </citation>
    <scope>NUCLEOTIDE SEQUENCE [LARGE SCALE GENOMIC DNA]</scope>
    <source>
        <strain evidence="7">ATCC 700099 / DSM 44233 / CIP 104796 / JCM 9543 / NBRC 105858 / Y-104</strain>
    </source>
</reference>
<dbReference type="InterPro" id="IPR009057">
    <property type="entry name" value="Homeodomain-like_sf"/>
</dbReference>
<evidence type="ECO:0000313" key="7">
    <source>
        <dbReference type="Proteomes" id="UP000002218"/>
    </source>
</evidence>
<dbReference type="InParanoid" id="C8X7L5"/>
<dbReference type="Pfam" id="PF00440">
    <property type="entry name" value="TetR_N"/>
    <property type="match status" value="1"/>
</dbReference>
<dbReference type="Gene3D" id="1.10.357.10">
    <property type="entry name" value="Tetracycline Repressor, domain 2"/>
    <property type="match status" value="1"/>
</dbReference>
<dbReference type="PANTHER" id="PTHR30055">
    <property type="entry name" value="HTH-TYPE TRANSCRIPTIONAL REGULATOR RUTR"/>
    <property type="match status" value="1"/>
</dbReference>
<evidence type="ECO:0000259" key="5">
    <source>
        <dbReference type="PROSITE" id="PS50977"/>
    </source>
</evidence>
<dbReference type="GO" id="GO:0003700">
    <property type="term" value="F:DNA-binding transcription factor activity"/>
    <property type="evidence" value="ECO:0007669"/>
    <property type="project" value="TreeGrafter"/>
</dbReference>
<accession>C8X7L5</accession>
<evidence type="ECO:0000313" key="6">
    <source>
        <dbReference type="EMBL" id="ACV78968.1"/>
    </source>
</evidence>
<name>C8X7L5_NAKMY</name>
<dbReference type="SUPFAM" id="SSF46689">
    <property type="entry name" value="Homeodomain-like"/>
    <property type="match status" value="1"/>
</dbReference>
<dbReference type="OrthoDB" id="3403733at2"/>
<reference evidence="7" key="1">
    <citation type="submission" date="2009-09" db="EMBL/GenBank/DDBJ databases">
        <title>The complete genome of Nakamurella multipartita DSM 44233.</title>
        <authorList>
            <consortium name="US DOE Joint Genome Institute (JGI-PGF)"/>
            <person name="Lucas S."/>
            <person name="Copeland A."/>
            <person name="Lapidus A."/>
            <person name="Glavina del Rio T."/>
            <person name="Dalin E."/>
            <person name="Tice H."/>
            <person name="Bruce D."/>
            <person name="Goodwin L."/>
            <person name="Pitluck S."/>
            <person name="Kyrpides N."/>
            <person name="Mavromatis K."/>
            <person name="Ivanova N."/>
            <person name="Ovchinnikova G."/>
            <person name="Sims D."/>
            <person name="Meincke L."/>
            <person name="Brettin T."/>
            <person name="Detter J.C."/>
            <person name="Han C."/>
            <person name="Larimer F."/>
            <person name="Land M."/>
            <person name="Hauser L."/>
            <person name="Markowitz V."/>
            <person name="Cheng J.-F."/>
            <person name="Hugenholtz P."/>
            <person name="Woyke T."/>
            <person name="Wu D."/>
            <person name="Klenk H.-P."/>
            <person name="Eisen J.A."/>
        </authorList>
    </citation>
    <scope>NUCLEOTIDE SEQUENCE [LARGE SCALE GENOMIC DNA]</scope>
    <source>
        <strain evidence="7">ATCC 700099 / DSM 44233 / CIP 104796 / JCM 9543 / NBRC 105858 / Y-104</strain>
    </source>
</reference>
<dbReference type="STRING" id="479431.Namu_2617"/>
<dbReference type="HOGENOM" id="CLU_088572_1_0_11"/>
<dbReference type="Proteomes" id="UP000002218">
    <property type="component" value="Chromosome"/>
</dbReference>
<dbReference type="InterPro" id="IPR001647">
    <property type="entry name" value="HTH_TetR"/>
</dbReference>
<keyword evidence="7" id="KW-1185">Reference proteome</keyword>
<evidence type="ECO:0000256" key="2">
    <source>
        <dbReference type="ARBA" id="ARBA00023125"/>
    </source>
</evidence>
<dbReference type="PROSITE" id="PS50977">
    <property type="entry name" value="HTH_TETR_2"/>
    <property type="match status" value="1"/>
</dbReference>
<dbReference type="InterPro" id="IPR050109">
    <property type="entry name" value="HTH-type_TetR-like_transc_reg"/>
</dbReference>
<feature type="DNA-binding region" description="H-T-H motif" evidence="4">
    <location>
        <begin position="36"/>
        <end position="55"/>
    </location>
</feature>
<proteinExistence type="predicted"/>